<evidence type="ECO:0000259" key="2">
    <source>
        <dbReference type="Pfam" id="PF01396"/>
    </source>
</evidence>
<evidence type="ECO:0000313" key="3">
    <source>
        <dbReference type="EMBL" id="KAA2223010.1"/>
    </source>
</evidence>
<feature type="region of interest" description="Disordered" evidence="1">
    <location>
        <begin position="103"/>
        <end position="126"/>
    </location>
</feature>
<comment type="caution">
    <text evidence="3">The sequence shown here is derived from an EMBL/GenBank/DDBJ whole genome shotgun (WGS) entry which is preliminary data.</text>
</comment>
<organism evidence="3 4">
    <name type="scientific">Chryseobacterium sediminis</name>
    <dbReference type="NCBI Taxonomy" id="1679494"/>
    <lineage>
        <taxon>Bacteria</taxon>
        <taxon>Pseudomonadati</taxon>
        <taxon>Bacteroidota</taxon>
        <taxon>Flavobacteriia</taxon>
        <taxon>Flavobacteriales</taxon>
        <taxon>Weeksellaceae</taxon>
        <taxon>Chryseobacterium group</taxon>
        <taxon>Chryseobacterium</taxon>
    </lineage>
</organism>
<dbReference type="Gene3D" id="3.30.65.10">
    <property type="entry name" value="Bacterial Topoisomerase I, domain 1"/>
    <property type="match status" value="1"/>
</dbReference>
<sequence length="126" mass="14487">MSLPDTTEYWWGVKSRQPYCGEIYIHIGKICNHYKPESGNTLTSTWLNDINCHACKKLIKNNGNIYGLKEGISPTQQSEIDKERNKFKHGKCSKCGQPMKIRKNKSQNKDFKGCSSYPKCKHTETL</sequence>
<dbReference type="Pfam" id="PF01396">
    <property type="entry name" value="Zn_ribbon_Top1"/>
    <property type="match status" value="1"/>
</dbReference>
<protein>
    <recommendedName>
        <fullName evidence="2">DNA topoisomerase type IA zn finger domain-containing protein</fullName>
    </recommendedName>
</protein>
<evidence type="ECO:0000313" key="4">
    <source>
        <dbReference type="Proteomes" id="UP000323082"/>
    </source>
</evidence>
<proteinExistence type="predicted"/>
<evidence type="ECO:0000256" key="1">
    <source>
        <dbReference type="SAM" id="MobiDB-lite"/>
    </source>
</evidence>
<dbReference type="GO" id="GO:0006265">
    <property type="term" value="P:DNA topological change"/>
    <property type="evidence" value="ECO:0007669"/>
    <property type="project" value="InterPro"/>
</dbReference>
<gene>
    <name evidence="3" type="ORF">FW780_02060</name>
</gene>
<dbReference type="OrthoDB" id="2964928at2"/>
<dbReference type="RefSeq" id="WP_149831974.1">
    <property type="nucleotide sequence ID" value="NZ_VUNZ01000001.1"/>
</dbReference>
<dbReference type="GO" id="GO:0003916">
    <property type="term" value="F:DNA topoisomerase activity"/>
    <property type="evidence" value="ECO:0007669"/>
    <property type="project" value="InterPro"/>
</dbReference>
<accession>A0A5B2U9D2</accession>
<reference evidence="3 4" key="1">
    <citation type="journal article" date="2015" name="Int. J. Syst. Evol. Microbiol.">
        <title>Chryseobacterium sediminis sp. nov., isolated from a river sediment.</title>
        <authorList>
            <person name="Kampfer P."/>
            <person name="Busse H.J."/>
            <person name="McInroy J.A."/>
            <person name="Glaeser S.P."/>
        </authorList>
    </citation>
    <scope>NUCLEOTIDE SEQUENCE [LARGE SCALE GENOMIC DNA]</scope>
    <source>
        <strain evidence="3 4">IMT-174</strain>
    </source>
</reference>
<feature type="domain" description="DNA topoisomerase type IA zn finger" evidence="2">
    <location>
        <begin position="90"/>
        <end position="125"/>
    </location>
</feature>
<dbReference type="GO" id="GO:0003677">
    <property type="term" value="F:DNA binding"/>
    <property type="evidence" value="ECO:0007669"/>
    <property type="project" value="InterPro"/>
</dbReference>
<dbReference type="Proteomes" id="UP000323082">
    <property type="component" value="Unassembled WGS sequence"/>
</dbReference>
<dbReference type="GO" id="GO:0005694">
    <property type="term" value="C:chromosome"/>
    <property type="evidence" value="ECO:0007669"/>
    <property type="project" value="InterPro"/>
</dbReference>
<dbReference type="EMBL" id="VUNZ01000001">
    <property type="protein sequence ID" value="KAA2223010.1"/>
    <property type="molecule type" value="Genomic_DNA"/>
</dbReference>
<dbReference type="AlphaFoldDB" id="A0A5B2U9D2"/>
<dbReference type="SUPFAM" id="SSF57783">
    <property type="entry name" value="Zinc beta-ribbon"/>
    <property type="match status" value="1"/>
</dbReference>
<name>A0A5B2U9D2_9FLAO</name>
<dbReference type="InterPro" id="IPR013498">
    <property type="entry name" value="Topo_IA_Znf"/>
</dbReference>